<evidence type="ECO:0000256" key="3">
    <source>
        <dbReference type="ARBA" id="ARBA00022771"/>
    </source>
</evidence>
<evidence type="ECO:0000313" key="12">
    <source>
        <dbReference type="EMBL" id="EFO99513.1"/>
    </source>
</evidence>
<dbReference type="InterPro" id="IPR013088">
    <property type="entry name" value="Znf_NHR/GATA"/>
</dbReference>
<keyword evidence="13" id="KW-1185">Reference proteome</keyword>
<dbReference type="GO" id="GO:0000978">
    <property type="term" value="F:RNA polymerase II cis-regulatory region sequence-specific DNA binding"/>
    <property type="evidence" value="ECO:0007669"/>
    <property type="project" value="TreeGrafter"/>
</dbReference>
<name>E3MEE5_CAERE</name>
<dbReference type="Pfam" id="PF00105">
    <property type="entry name" value="zf-C4"/>
    <property type="match status" value="1"/>
</dbReference>
<dbReference type="SMART" id="SM00399">
    <property type="entry name" value="ZnF_C4"/>
    <property type="match status" value="1"/>
</dbReference>
<sequence length="357" mass="40976">MLPFNNVTNTIDSSKQLGIGKVVRYCLICGDKSSGFHYGVLTCEACKGFFRRGHNNEFQCKYKTPCVITMENRNDCKACRLKKCREVGMNKQSHSVQPAKVPIDPIQQDKLEFEWISQQIRRLHLSTYDYSSDRMMLMTIKDLELKNKTETLQHFINEINSDITSFVFFLKSVPLLEEMTPEDKSILMKRHAFSIYLVRSAPAYTDNGFLCMNGGRIAWQKFYDVYGDLGMKMNATATEIREMNFTEAEIGVFLMLIMLQPIPMEDVVQAGFQNVSLLTETYTRFSRILNYQLTTRDPENRLYDKIQGLLDEVNAINNLHKQSIDLIKTNITSFSLPPLFADVFGILDIVLDGPAVE</sequence>
<evidence type="ECO:0000259" key="11">
    <source>
        <dbReference type="PROSITE" id="PS51843"/>
    </source>
</evidence>
<dbReference type="Gene3D" id="3.30.50.10">
    <property type="entry name" value="Erythroid Transcription Factor GATA-1, subunit A"/>
    <property type="match status" value="1"/>
</dbReference>
<dbReference type="AlphaFoldDB" id="E3MEE5"/>
<reference evidence="12" key="1">
    <citation type="submission" date="2007-07" db="EMBL/GenBank/DDBJ databases">
        <title>PCAP assembly of the Caenorhabditis remanei genome.</title>
        <authorList>
            <consortium name="The Caenorhabditis remanei Sequencing Consortium"/>
            <person name="Wilson R.K."/>
        </authorList>
    </citation>
    <scope>NUCLEOTIDE SEQUENCE [LARGE SCALE GENOMIC DNA]</scope>
    <source>
        <strain evidence="12">PB4641</strain>
    </source>
</reference>
<dbReference type="Gene3D" id="1.10.565.10">
    <property type="entry name" value="Retinoid X Receptor"/>
    <property type="match status" value="1"/>
</dbReference>
<evidence type="ECO:0000256" key="8">
    <source>
        <dbReference type="ARBA" id="ARBA00023170"/>
    </source>
</evidence>
<evidence type="ECO:0000256" key="9">
    <source>
        <dbReference type="ARBA" id="ARBA00023242"/>
    </source>
</evidence>
<protein>
    <submittedName>
        <fullName evidence="12">Uncharacterized protein</fullName>
    </submittedName>
</protein>
<keyword evidence="3" id="KW-0863">Zinc-finger</keyword>
<keyword evidence="2" id="KW-0479">Metal-binding</keyword>
<keyword evidence="9" id="KW-0539">Nucleus</keyword>
<dbReference type="GO" id="GO:0004879">
    <property type="term" value="F:nuclear receptor activity"/>
    <property type="evidence" value="ECO:0007669"/>
    <property type="project" value="TreeGrafter"/>
</dbReference>
<evidence type="ECO:0000256" key="2">
    <source>
        <dbReference type="ARBA" id="ARBA00022723"/>
    </source>
</evidence>
<dbReference type="CTD" id="9817055"/>
<dbReference type="GO" id="GO:0008270">
    <property type="term" value="F:zinc ion binding"/>
    <property type="evidence" value="ECO:0007669"/>
    <property type="project" value="UniProtKB-KW"/>
</dbReference>
<dbReference type="InterPro" id="IPR000536">
    <property type="entry name" value="Nucl_hrmn_rcpt_lig-bd"/>
</dbReference>
<dbReference type="InterPro" id="IPR001628">
    <property type="entry name" value="Znf_hrmn_rcpt"/>
</dbReference>
<evidence type="ECO:0000256" key="4">
    <source>
        <dbReference type="ARBA" id="ARBA00022833"/>
    </source>
</evidence>
<dbReference type="PANTHER" id="PTHR45805">
    <property type="entry name" value="NUCLEAR HORMONE RECEPTOR HR3-RELATED"/>
    <property type="match status" value="1"/>
</dbReference>
<dbReference type="SMART" id="SM00430">
    <property type="entry name" value="HOLI"/>
    <property type="match status" value="1"/>
</dbReference>
<dbReference type="KEGG" id="crq:GCK72_025871"/>
<keyword evidence="8" id="KW-0675">Receptor</keyword>
<gene>
    <name evidence="12" type="ORF">CRE_22382</name>
</gene>
<evidence type="ECO:0000259" key="10">
    <source>
        <dbReference type="PROSITE" id="PS51030"/>
    </source>
</evidence>
<dbReference type="InParanoid" id="E3MEE5"/>
<keyword evidence="7" id="KW-0804">Transcription</keyword>
<dbReference type="PROSITE" id="PS51843">
    <property type="entry name" value="NR_LBD"/>
    <property type="match status" value="1"/>
</dbReference>
<dbReference type="GO" id="GO:0005634">
    <property type="term" value="C:nucleus"/>
    <property type="evidence" value="ECO:0007669"/>
    <property type="project" value="UniProtKB-SubCell"/>
</dbReference>
<dbReference type="STRING" id="31234.E3MEE5"/>
<dbReference type="OrthoDB" id="6081310at2759"/>
<proteinExistence type="predicted"/>
<dbReference type="eggNOG" id="KOG4846">
    <property type="taxonomic scope" value="Eukaryota"/>
</dbReference>
<evidence type="ECO:0000313" key="13">
    <source>
        <dbReference type="Proteomes" id="UP000008281"/>
    </source>
</evidence>
<dbReference type="PROSITE" id="PS51030">
    <property type="entry name" value="NUCLEAR_REC_DBD_2"/>
    <property type="match status" value="1"/>
</dbReference>
<dbReference type="PRINTS" id="PR00047">
    <property type="entry name" value="STROIDFINGER"/>
</dbReference>
<dbReference type="OMA" id="TEIREMN"/>
<comment type="subcellular location">
    <subcellularLocation>
        <location evidence="1">Nucleus</location>
    </subcellularLocation>
</comment>
<keyword evidence="6" id="KW-0238">DNA-binding</keyword>
<evidence type="ECO:0000256" key="1">
    <source>
        <dbReference type="ARBA" id="ARBA00004123"/>
    </source>
</evidence>
<dbReference type="HOGENOM" id="CLU_007368_2_0_1"/>
<keyword evidence="5" id="KW-0805">Transcription regulation</keyword>
<dbReference type="EMBL" id="DS268438">
    <property type="protein sequence ID" value="EFO99513.1"/>
    <property type="molecule type" value="Genomic_DNA"/>
</dbReference>
<evidence type="ECO:0000256" key="6">
    <source>
        <dbReference type="ARBA" id="ARBA00023125"/>
    </source>
</evidence>
<evidence type="ECO:0000256" key="7">
    <source>
        <dbReference type="ARBA" id="ARBA00023163"/>
    </source>
</evidence>
<dbReference type="InterPro" id="IPR035500">
    <property type="entry name" value="NHR-like_dom_sf"/>
</dbReference>
<accession>E3MEE5</accession>
<dbReference type="RefSeq" id="XP_003105595.2">
    <property type="nucleotide sequence ID" value="XM_003105547.2"/>
</dbReference>
<feature type="domain" description="NR LBD" evidence="11">
    <location>
        <begin position="112"/>
        <end position="346"/>
    </location>
</feature>
<dbReference type="CDD" id="cd06916">
    <property type="entry name" value="NR_DBD_like"/>
    <property type="match status" value="1"/>
</dbReference>
<feature type="domain" description="Nuclear receptor" evidence="10">
    <location>
        <begin position="23"/>
        <end position="96"/>
    </location>
</feature>
<dbReference type="SUPFAM" id="SSF57716">
    <property type="entry name" value="Glucocorticoid receptor-like (DNA-binding domain)"/>
    <property type="match status" value="1"/>
</dbReference>
<dbReference type="Proteomes" id="UP000008281">
    <property type="component" value="Unassembled WGS sequence"/>
</dbReference>
<organism evidence="13">
    <name type="scientific">Caenorhabditis remanei</name>
    <name type="common">Caenorhabditis vulgaris</name>
    <dbReference type="NCBI Taxonomy" id="31234"/>
    <lineage>
        <taxon>Eukaryota</taxon>
        <taxon>Metazoa</taxon>
        <taxon>Ecdysozoa</taxon>
        <taxon>Nematoda</taxon>
        <taxon>Chromadorea</taxon>
        <taxon>Rhabditida</taxon>
        <taxon>Rhabditina</taxon>
        <taxon>Rhabditomorpha</taxon>
        <taxon>Rhabditoidea</taxon>
        <taxon>Rhabditidae</taxon>
        <taxon>Peloderinae</taxon>
        <taxon>Caenorhabditis</taxon>
    </lineage>
</organism>
<evidence type="ECO:0000256" key="5">
    <source>
        <dbReference type="ARBA" id="ARBA00023015"/>
    </source>
</evidence>
<dbReference type="PROSITE" id="PS00031">
    <property type="entry name" value="NUCLEAR_REC_DBD_1"/>
    <property type="match status" value="1"/>
</dbReference>
<keyword evidence="4" id="KW-0862">Zinc</keyword>
<dbReference type="SUPFAM" id="SSF48508">
    <property type="entry name" value="Nuclear receptor ligand-binding domain"/>
    <property type="match status" value="1"/>
</dbReference>
<dbReference type="GeneID" id="9817055"/>